<gene>
    <name evidence="3" type="ORF">J1C48_16025</name>
</gene>
<feature type="chain" id="PRO_5038110816" evidence="2">
    <location>
        <begin position="22"/>
        <end position="45"/>
    </location>
</feature>
<evidence type="ECO:0000313" key="4">
    <source>
        <dbReference type="Proteomes" id="UP000664122"/>
    </source>
</evidence>
<reference evidence="3" key="1">
    <citation type="submission" date="2021-03" db="EMBL/GenBank/DDBJ databases">
        <title>Whole genome sequence of Jiella sp. CQZ9-1.</title>
        <authorList>
            <person name="Tuo L."/>
        </authorList>
    </citation>
    <scope>NUCLEOTIDE SEQUENCE</scope>
    <source>
        <strain evidence="3">CQZ9-1</strain>
    </source>
</reference>
<evidence type="ECO:0000313" key="3">
    <source>
        <dbReference type="EMBL" id="MBO0664087.1"/>
    </source>
</evidence>
<dbReference type="Proteomes" id="UP000664122">
    <property type="component" value="Unassembled WGS sequence"/>
</dbReference>
<feature type="region of interest" description="Disordered" evidence="1">
    <location>
        <begin position="24"/>
        <end position="45"/>
    </location>
</feature>
<name>A0A939JXH8_9HYPH</name>
<evidence type="ECO:0000256" key="2">
    <source>
        <dbReference type="SAM" id="SignalP"/>
    </source>
</evidence>
<dbReference type="EMBL" id="JAFMPP010000015">
    <property type="protein sequence ID" value="MBO0664087.1"/>
    <property type="molecule type" value="Genomic_DNA"/>
</dbReference>
<keyword evidence="4" id="KW-1185">Reference proteome</keyword>
<protein>
    <submittedName>
        <fullName evidence="3">Uncharacterized protein</fullName>
    </submittedName>
</protein>
<evidence type="ECO:0000256" key="1">
    <source>
        <dbReference type="SAM" id="MobiDB-lite"/>
    </source>
</evidence>
<comment type="caution">
    <text evidence="3">The sequence shown here is derived from an EMBL/GenBank/DDBJ whole genome shotgun (WGS) entry which is preliminary data.</text>
</comment>
<accession>A0A939JXH8</accession>
<feature type="signal peptide" evidence="2">
    <location>
        <begin position="1"/>
        <end position="21"/>
    </location>
</feature>
<organism evidence="3 4">
    <name type="scientific">Jiella flava</name>
    <dbReference type="NCBI Taxonomy" id="2816857"/>
    <lineage>
        <taxon>Bacteria</taxon>
        <taxon>Pseudomonadati</taxon>
        <taxon>Pseudomonadota</taxon>
        <taxon>Alphaproteobacteria</taxon>
        <taxon>Hyphomicrobiales</taxon>
        <taxon>Aurantimonadaceae</taxon>
        <taxon>Jiella</taxon>
    </lineage>
</organism>
<sequence>MPRLLCLAGLLVSLVALPACATKPVNDPGGKWAKQAESLDNSLFQ</sequence>
<dbReference type="AlphaFoldDB" id="A0A939JXH8"/>
<proteinExistence type="predicted"/>
<keyword evidence="2" id="KW-0732">Signal</keyword>
<dbReference type="RefSeq" id="WP_207258997.1">
    <property type="nucleotide sequence ID" value="NZ_JAFMPP010000015.1"/>
</dbReference>